<dbReference type="Proteomes" id="UP000235220">
    <property type="component" value="Chromosome 12"/>
</dbReference>
<dbReference type="GO" id="GO:0010052">
    <property type="term" value="P:guard cell differentiation"/>
    <property type="evidence" value="ECO:0000318"/>
    <property type="project" value="GO_Central"/>
</dbReference>
<name>A0A2I4GXG1_JUGRE</name>
<evidence type="ECO:0000256" key="7">
    <source>
        <dbReference type="RuleBase" id="RU367102"/>
    </source>
</evidence>
<evidence type="ECO:0000313" key="8">
    <source>
        <dbReference type="Proteomes" id="UP000235220"/>
    </source>
</evidence>
<protein>
    <recommendedName>
        <fullName evidence="7">Epidermal patterning factor-like protein</fullName>
    </recommendedName>
</protein>
<feature type="chain" id="PRO_5043056964" description="Epidermal patterning factor-like protein" evidence="7">
    <location>
        <begin position="21"/>
        <end position="128"/>
    </location>
</feature>
<feature type="signal peptide" evidence="7">
    <location>
        <begin position="1"/>
        <end position="20"/>
    </location>
</feature>
<keyword evidence="8" id="KW-1185">Reference proteome</keyword>
<evidence type="ECO:0000256" key="4">
    <source>
        <dbReference type="ARBA" id="ARBA00022525"/>
    </source>
</evidence>
<gene>
    <name evidence="9" type="primary">LOC109011729</name>
</gene>
<keyword evidence="6" id="KW-1015">Disulfide bond</keyword>
<evidence type="ECO:0000256" key="6">
    <source>
        <dbReference type="ARBA" id="ARBA00023157"/>
    </source>
</evidence>
<comment type="similarity">
    <text evidence="2 7">Belongs to the plant cysteine rich small secretory peptide family. Epidermal patterning factor subfamily.</text>
</comment>
<reference evidence="9" key="1">
    <citation type="submission" date="2025-08" db="UniProtKB">
        <authorList>
            <consortium name="RefSeq"/>
        </authorList>
    </citation>
    <scope>IDENTIFICATION</scope>
    <source>
        <tissue evidence="9">Leaves</tissue>
    </source>
</reference>
<dbReference type="OrthoDB" id="1843021at2759"/>
<comment type="subcellular location">
    <subcellularLocation>
        <location evidence="1 7">Secreted</location>
    </subcellularLocation>
</comment>
<organism evidence="8 9">
    <name type="scientific">Juglans regia</name>
    <name type="common">English walnut</name>
    <dbReference type="NCBI Taxonomy" id="51240"/>
    <lineage>
        <taxon>Eukaryota</taxon>
        <taxon>Viridiplantae</taxon>
        <taxon>Streptophyta</taxon>
        <taxon>Embryophyta</taxon>
        <taxon>Tracheophyta</taxon>
        <taxon>Spermatophyta</taxon>
        <taxon>Magnoliopsida</taxon>
        <taxon>eudicotyledons</taxon>
        <taxon>Gunneridae</taxon>
        <taxon>Pentapetalae</taxon>
        <taxon>rosids</taxon>
        <taxon>fabids</taxon>
        <taxon>Fagales</taxon>
        <taxon>Juglandaceae</taxon>
        <taxon>Juglans</taxon>
    </lineage>
</organism>
<dbReference type="AlphaFoldDB" id="A0A2I4GXG1"/>
<dbReference type="KEGG" id="jre:109011729"/>
<evidence type="ECO:0000256" key="3">
    <source>
        <dbReference type="ARBA" id="ARBA00022473"/>
    </source>
</evidence>
<evidence type="ECO:0000256" key="1">
    <source>
        <dbReference type="ARBA" id="ARBA00004613"/>
    </source>
</evidence>
<keyword evidence="4 7" id="KW-0964">Secreted</keyword>
<dbReference type="Gramene" id="Jr12_17540_p1">
    <property type="protein sequence ID" value="cds.Jr12_17540_p1"/>
    <property type="gene ID" value="Jr12_17540"/>
</dbReference>
<dbReference type="STRING" id="51240.A0A2I4GXG1"/>
<proteinExistence type="inferred from homology"/>
<evidence type="ECO:0000313" key="9">
    <source>
        <dbReference type="RefSeq" id="XP_018848577.2"/>
    </source>
</evidence>
<accession>A0A2I4GXG1</accession>
<dbReference type="PANTHER" id="PTHR33109">
    <property type="entry name" value="EPIDERMAL PATTERNING FACTOR-LIKE PROTEIN 4"/>
    <property type="match status" value="1"/>
</dbReference>
<keyword evidence="3 7" id="KW-0217">Developmental protein</keyword>
<evidence type="ECO:0000256" key="2">
    <source>
        <dbReference type="ARBA" id="ARBA00008127"/>
    </source>
</evidence>
<dbReference type="InterPro" id="IPR039455">
    <property type="entry name" value="EPFL"/>
</dbReference>
<comment type="function">
    <text evidence="7">Controls stomatal patterning.</text>
</comment>
<sequence>MKGRICCFMIALQMVSWASATSRTFPSNYNVGAHQPGPVQNSESSTVTLSAAEGFKSEKAKINEEVIYKGASKIGSIPPSCEHKCRGCIPCDAIQVPTTSRHSNVGIQYANYEPEGWKCKCGPFFYSP</sequence>
<dbReference type="GO" id="GO:0005576">
    <property type="term" value="C:extracellular region"/>
    <property type="evidence" value="ECO:0007669"/>
    <property type="project" value="UniProtKB-SubCell"/>
</dbReference>
<keyword evidence="5 7" id="KW-0732">Signal</keyword>
<evidence type="ECO:0000256" key="5">
    <source>
        <dbReference type="ARBA" id="ARBA00022729"/>
    </source>
</evidence>
<dbReference type="PANTHER" id="PTHR33109:SF3">
    <property type="entry name" value="EPIDERMAL PATTERNING FACTOR-LIKE PROTEIN"/>
    <property type="match status" value="1"/>
</dbReference>
<dbReference type="Pfam" id="PF17181">
    <property type="entry name" value="EPF"/>
    <property type="match status" value="1"/>
</dbReference>
<dbReference type="RefSeq" id="XP_018848577.2">
    <property type="nucleotide sequence ID" value="XM_018993032.2"/>
</dbReference>
<dbReference type="GeneID" id="109011729"/>